<accession>A0A821X8Y7</accession>
<feature type="region of interest" description="Disordered" evidence="1">
    <location>
        <begin position="1"/>
        <end position="35"/>
    </location>
</feature>
<organism evidence="2 3">
    <name type="scientific">Rotaria socialis</name>
    <dbReference type="NCBI Taxonomy" id="392032"/>
    <lineage>
        <taxon>Eukaryota</taxon>
        <taxon>Metazoa</taxon>
        <taxon>Spiralia</taxon>
        <taxon>Gnathifera</taxon>
        <taxon>Rotifera</taxon>
        <taxon>Eurotatoria</taxon>
        <taxon>Bdelloidea</taxon>
        <taxon>Philodinida</taxon>
        <taxon>Philodinidae</taxon>
        <taxon>Rotaria</taxon>
    </lineage>
</organism>
<evidence type="ECO:0000313" key="2">
    <source>
        <dbReference type="EMBL" id="CAF4938656.1"/>
    </source>
</evidence>
<evidence type="ECO:0000256" key="1">
    <source>
        <dbReference type="SAM" id="MobiDB-lite"/>
    </source>
</evidence>
<sequence length="68" mass="7015">TVTTTTTTTTTATTTTPTTTSTTTTTTTTTTTPTIQDGAKMQGIMRDPGLISKNNPVLMNSIATASMK</sequence>
<dbReference type="AlphaFoldDB" id="A0A821X8Y7"/>
<gene>
    <name evidence="2" type="ORF">TOA249_LOCUS33219</name>
</gene>
<feature type="compositionally biased region" description="Low complexity" evidence="1">
    <location>
        <begin position="1"/>
        <end position="34"/>
    </location>
</feature>
<name>A0A821X8Y7_9BILA</name>
<comment type="caution">
    <text evidence="2">The sequence shown here is derived from an EMBL/GenBank/DDBJ whole genome shotgun (WGS) entry which is preliminary data.</text>
</comment>
<protein>
    <submittedName>
        <fullName evidence="2">Uncharacterized protein</fullName>
    </submittedName>
</protein>
<reference evidence="2" key="1">
    <citation type="submission" date="2021-02" db="EMBL/GenBank/DDBJ databases">
        <authorList>
            <person name="Nowell W R."/>
        </authorList>
    </citation>
    <scope>NUCLEOTIDE SEQUENCE</scope>
</reference>
<dbReference type="Proteomes" id="UP000663838">
    <property type="component" value="Unassembled WGS sequence"/>
</dbReference>
<feature type="non-terminal residue" evidence="2">
    <location>
        <position position="1"/>
    </location>
</feature>
<proteinExistence type="predicted"/>
<evidence type="ECO:0000313" key="3">
    <source>
        <dbReference type="Proteomes" id="UP000663838"/>
    </source>
</evidence>
<dbReference type="EMBL" id="CAJOBS010009970">
    <property type="protein sequence ID" value="CAF4938656.1"/>
    <property type="molecule type" value="Genomic_DNA"/>
</dbReference>